<dbReference type="GO" id="GO:0005829">
    <property type="term" value="C:cytosol"/>
    <property type="evidence" value="ECO:0007669"/>
    <property type="project" value="TreeGrafter"/>
</dbReference>
<dbReference type="InterPro" id="IPR034466">
    <property type="entry name" value="Methyltransferase_Class_B"/>
</dbReference>
<dbReference type="GO" id="GO:0032259">
    <property type="term" value="P:methylation"/>
    <property type="evidence" value="ECO:0007669"/>
    <property type="project" value="UniProtKB-KW"/>
</dbReference>
<dbReference type="GO" id="GO:0008168">
    <property type="term" value="F:methyltransferase activity"/>
    <property type="evidence" value="ECO:0007669"/>
    <property type="project" value="UniProtKB-KW"/>
</dbReference>
<keyword evidence="2" id="KW-0949">S-adenosyl-L-methionine</keyword>
<accession>A0A6V8LYZ1</accession>
<dbReference type="SMART" id="SM00729">
    <property type="entry name" value="Elp3"/>
    <property type="match status" value="1"/>
</dbReference>
<dbReference type="SFLD" id="SFLDG01123">
    <property type="entry name" value="methyltransferase_(Class_B)"/>
    <property type="match status" value="1"/>
</dbReference>
<keyword evidence="8" id="KW-0489">Methyltransferase</keyword>
<dbReference type="EMBL" id="BLTE01000012">
    <property type="protein sequence ID" value="GFK94867.1"/>
    <property type="molecule type" value="Genomic_DNA"/>
</dbReference>
<dbReference type="Gene3D" id="3.40.50.280">
    <property type="entry name" value="Cobalamin-binding domain"/>
    <property type="match status" value="1"/>
</dbReference>
<dbReference type="SFLD" id="SFLDG01082">
    <property type="entry name" value="B12-binding_domain_containing"/>
    <property type="match status" value="1"/>
</dbReference>
<feature type="domain" description="B12-binding" evidence="6">
    <location>
        <begin position="29"/>
        <end position="160"/>
    </location>
</feature>
<evidence type="ECO:0000256" key="2">
    <source>
        <dbReference type="ARBA" id="ARBA00022691"/>
    </source>
</evidence>
<dbReference type="PROSITE" id="PS51332">
    <property type="entry name" value="B12_BINDING"/>
    <property type="match status" value="1"/>
</dbReference>
<dbReference type="Pfam" id="PF04055">
    <property type="entry name" value="Radical_SAM"/>
    <property type="match status" value="1"/>
</dbReference>
<keyword evidence="5" id="KW-0411">Iron-sulfur</keyword>
<dbReference type="InterPro" id="IPR051198">
    <property type="entry name" value="BchE-like"/>
</dbReference>
<keyword evidence="9" id="KW-1185">Reference proteome</keyword>
<feature type="domain" description="Radical SAM core" evidence="7">
    <location>
        <begin position="206"/>
        <end position="433"/>
    </location>
</feature>
<dbReference type="GO" id="GO:0031419">
    <property type="term" value="F:cobalamin binding"/>
    <property type="evidence" value="ECO:0007669"/>
    <property type="project" value="InterPro"/>
</dbReference>
<evidence type="ECO:0000256" key="4">
    <source>
        <dbReference type="ARBA" id="ARBA00023004"/>
    </source>
</evidence>
<evidence type="ECO:0000259" key="6">
    <source>
        <dbReference type="PROSITE" id="PS51332"/>
    </source>
</evidence>
<dbReference type="GO" id="GO:0051539">
    <property type="term" value="F:4 iron, 4 sulfur cluster binding"/>
    <property type="evidence" value="ECO:0007669"/>
    <property type="project" value="UniProtKB-KW"/>
</dbReference>
<evidence type="ECO:0000256" key="1">
    <source>
        <dbReference type="ARBA" id="ARBA00001966"/>
    </source>
</evidence>
<dbReference type="PANTHER" id="PTHR43409">
    <property type="entry name" value="ANAEROBIC MAGNESIUM-PROTOPORPHYRIN IX MONOMETHYL ESTER CYCLASE-RELATED"/>
    <property type="match status" value="1"/>
</dbReference>
<dbReference type="GO" id="GO:0046872">
    <property type="term" value="F:metal ion binding"/>
    <property type="evidence" value="ECO:0007669"/>
    <property type="project" value="UniProtKB-KW"/>
</dbReference>
<dbReference type="Pfam" id="PF02310">
    <property type="entry name" value="B12-binding"/>
    <property type="match status" value="1"/>
</dbReference>
<dbReference type="InterPro" id="IPR058240">
    <property type="entry name" value="rSAM_sf"/>
</dbReference>
<dbReference type="CDD" id="cd01335">
    <property type="entry name" value="Radical_SAM"/>
    <property type="match status" value="1"/>
</dbReference>
<dbReference type="PANTHER" id="PTHR43409:SF16">
    <property type="entry name" value="SLR0320 PROTEIN"/>
    <property type="match status" value="1"/>
</dbReference>
<reference evidence="8 9" key="1">
    <citation type="submission" date="2020-04" db="EMBL/GenBank/DDBJ databases">
        <authorList>
            <consortium name="Desulfovibrio sp. FSS-1 genome sequencing consortium"/>
            <person name="Shimoshige H."/>
            <person name="Kobayashi H."/>
            <person name="Maekawa T."/>
        </authorList>
    </citation>
    <scope>NUCLEOTIDE SEQUENCE [LARGE SCALE GENOMIC DNA]</scope>
    <source>
        <strain evidence="8 9">SIID29052-01</strain>
    </source>
</reference>
<protein>
    <submittedName>
        <fullName evidence="8">2-hydroxyethylphosphonate methyltransferase</fullName>
        <ecNumber evidence="8">2.1.1.308</ecNumber>
    </submittedName>
</protein>
<evidence type="ECO:0000256" key="3">
    <source>
        <dbReference type="ARBA" id="ARBA00022723"/>
    </source>
</evidence>
<dbReference type="Proteomes" id="UP000494245">
    <property type="component" value="Unassembled WGS sequence"/>
</dbReference>
<dbReference type="InterPro" id="IPR006158">
    <property type="entry name" value="Cobalamin-bd"/>
</dbReference>
<keyword evidence="3" id="KW-0479">Metal-binding</keyword>
<dbReference type="Gene3D" id="3.80.30.20">
    <property type="entry name" value="tm_1862 like domain"/>
    <property type="match status" value="1"/>
</dbReference>
<dbReference type="SFLD" id="SFLDS00029">
    <property type="entry name" value="Radical_SAM"/>
    <property type="match status" value="1"/>
</dbReference>
<organism evidence="8 9">
    <name type="scientific">Fundidesulfovibrio magnetotacticus</name>
    <dbReference type="NCBI Taxonomy" id="2730080"/>
    <lineage>
        <taxon>Bacteria</taxon>
        <taxon>Pseudomonadati</taxon>
        <taxon>Thermodesulfobacteriota</taxon>
        <taxon>Desulfovibrionia</taxon>
        <taxon>Desulfovibrionales</taxon>
        <taxon>Desulfovibrionaceae</taxon>
        <taxon>Fundidesulfovibrio</taxon>
    </lineage>
</organism>
<reference evidence="8 9" key="2">
    <citation type="submission" date="2020-05" db="EMBL/GenBank/DDBJ databases">
        <title>Draft genome sequence of Desulfovibrio sp. strainFSS-1.</title>
        <authorList>
            <person name="Shimoshige H."/>
            <person name="Kobayashi H."/>
            <person name="Maekawa T."/>
        </authorList>
    </citation>
    <scope>NUCLEOTIDE SEQUENCE [LARGE SCALE GENOMIC DNA]</scope>
    <source>
        <strain evidence="8 9">SIID29052-01</strain>
    </source>
</reference>
<dbReference type="InterPro" id="IPR023404">
    <property type="entry name" value="rSAM_horseshoe"/>
</dbReference>
<dbReference type="RefSeq" id="WP_173085348.1">
    <property type="nucleotide sequence ID" value="NZ_BLTE01000012.1"/>
</dbReference>
<evidence type="ECO:0000259" key="7">
    <source>
        <dbReference type="PROSITE" id="PS51918"/>
    </source>
</evidence>
<keyword evidence="4" id="KW-0408">Iron</keyword>
<keyword evidence="8" id="KW-0808">Transferase</keyword>
<proteinExistence type="predicted"/>
<comment type="cofactor">
    <cofactor evidence="1">
        <name>[4Fe-4S] cluster</name>
        <dbReference type="ChEBI" id="CHEBI:49883"/>
    </cofactor>
</comment>
<dbReference type="PROSITE" id="PS51918">
    <property type="entry name" value="RADICAL_SAM"/>
    <property type="match status" value="1"/>
</dbReference>
<comment type="caution">
    <text evidence="8">The sequence shown here is derived from an EMBL/GenBank/DDBJ whole genome shotgun (WGS) entry which is preliminary data.</text>
</comment>
<sequence>MADARRLRALVLNPMTQAAKNVVRDVLYGCWCAGKRIGGASVPPFPLIQLATILRQDGRDAVFLDAQAEQKGPETVAALVRDFDVVLCSTSTMSFTEDAAYLSRLKAANPALTTVVFGSHPTFMPHYALAAPGVDYIIRREPEFAARDLCRALAGEGDPAAVPGTGHRDASGQPVVNEDYPFIEDLDALPYPDVDFLPPGIHYFNPIVRRLPYMTATTSKGCPGKCTFCTAPVFDGHRVRFQSAGYVLGLMRYLASKGFREVYFRDDTFFVHKRRDHEIFKGILAEKLDLTWLANARVSGIDPETMELARKSGCHTIKFGIESGSQEILDGMRKGYRIPEARTIFQAARRMGMNTHAHVMLGNPGDTRETIEATIEFVKELSPTTATFGICTPYPGTPLFESVAAKHPEIRDGSTSDLSKLHVEGIFNELYCSVPGSELQGLVRKAYKRFYLRPGYLLDLTARQVRSLDDLKRCLIAGTRVLDFVFRGA</sequence>
<evidence type="ECO:0000256" key="5">
    <source>
        <dbReference type="ARBA" id="ARBA00023014"/>
    </source>
</evidence>
<gene>
    <name evidence="8" type="primary">fom3_8</name>
    <name evidence="8" type="ORF">NNJEOMEG_02715</name>
</gene>
<evidence type="ECO:0000313" key="9">
    <source>
        <dbReference type="Proteomes" id="UP000494245"/>
    </source>
</evidence>
<dbReference type="AlphaFoldDB" id="A0A6V8LYZ1"/>
<dbReference type="InterPro" id="IPR007197">
    <property type="entry name" value="rSAM"/>
</dbReference>
<dbReference type="EC" id="2.1.1.308" evidence="8"/>
<dbReference type="InterPro" id="IPR006638">
    <property type="entry name" value="Elp3/MiaA/NifB-like_rSAM"/>
</dbReference>
<evidence type="ECO:0000313" key="8">
    <source>
        <dbReference type="EMBL" id="GFK94867.1"/>
    </source>
</evidence>
<dbReference type="SUPFAM" id="SSF102114">
    <property type="entry name" value="Radical SAM enzymes"/>
    <property type="match status" value="1"/>
</dbReference>
<name>A0A6V8LYZ1_9BACT</name>